<dbReference type="RefSeq" id="WP_073184348.1">
    <property type="nucleotide sequence ID" value="NZ_CP032544.1"/>
</dbReference>
<accession>A0ABM7CFK4</accession>
<proteinExistence type="predicted"/>
<keyword evidence="2" id="KW-1185">Reference proteome</keyword>
<evidence type="ECO:0000313" key="1">
    <source>
        <dbReference type="EMBL" id="AZJ32559.1"/>
    </source>
</evidence>
<evidence type="ECO:0008006" key="3">
    <source>
        <dbReference type="Google" id="ProtNLM"/>
    </source>
</evidence>
<dbReference type="EMBL" id="CP032544">
    <property type="protein sequence ID" value="AZJ32559.1"/>
    <property type="molecule type" value="Genomic_DNA"/>
</dbReference>
<name>A0ABM7CFK4_9FLAO</name>
<evidence type="ECO:0000313" key="2">
    <source>
        <dbReference type="Proteomes" id="UP000269693"/>
    </source>
</evidence>
<sequence length="171" mass="20106">MNISNTIKIIIILLIISCQKKSGETRLIPDVKTQKVYFKKVMSKINKAKNSVFYQPNGGERIESDSTVTFVEIHEDLNDSFQYSIRELEYIVVNNYSDNEYSSKFFITNKDSILLVVKTSDVKNKIQKDTFLFKENKLYFWKNKQVTQKEMLEKEKEILAIKREIDSVLKD</sequence>
<organism evidence="1 2">
    <name type="scientific">Tenacibaculum mesophilum</name>
    <dbReference type="NCBI Taxonomy" id="104268"/>
    <lineage>
        <taxon>Bacteria</taxon>
        <taxon>Pseudomonadati</taxon>
        <taxon>Bacteroidota</taxon>
        <taxon>Flavobacteriia</taxon>
        <taxon>Flavobacteriales</taxon>
        <taxon>Flavobacteriaceae</taxon>
        <taxon>Tenacibaculum</taxon>
    </lineage>
</organism>
<dbReference type="Proteomes" id="UP000269693">
    <property type="component" value="Chromosome"/>
</dbReference>
<protein>
    <recommendedName>
        <fullName evidence="3">Lipoprotein</fullName>
    </recommendedName>
</protein>
<reference evidence="1 2" key="1">
    <citation type="submission" date="2018-09" db="EMBL/GenBank/DDBJ databases">
        <title>Insights into the microbiota of Asian seabass (Lates calcarifer) with tenacibaculosis symptoms and description of sp. nov. Tenacibaculum singaporense.</title>
        <authorList>
            <person name="Miyake S."/>
            <person name="Soh M."/>
            <person name="Azman M.N."/>
            <person name="Ngoh S.Y."/>
            <person name="Orban L."/>
            <person name="Seedorf H."/>
        </authorList>
    </citation>
    <scope>NUCLEOTIDE SEQUENCE [LARGE SCALE GENOMIC DNA]</scope>
    <source>
        <strain evidence="1 2">DSM 13764</strain>
    </source>
</reference>
<gene>
    <name evidence="1" type="ORF">D6200_08345</name>
</gene>